<proteinExistence type="predicted"/>
<protein>
    <submittedName>
        <fullName evidence="2">Cobalt transporter ATP-binding subunit</fullName>
    </submittedName>
</protein>
<dbReference type="InterPro" id="IPR027417">
    <property type="entry name" value="P-loop_NTPase"/>
</dbReference>
<dbReference type="EMBL" id="AJWZ01004177">
    <property type="protein sequence ID" value="EKC66173.1"/>
    <property type="molecule type" value="Genomic_DNA"/>
</dbReference>
<accession>K1T9B2</accession>
<dbReference type="Pfam" id="PF00005">
    <property type="entry name" value="ABC_tran"/>
    <property type="match status" value="1"/>
</dbReference>
<dbReference type="GO" id="GO:0005524">
    <property type="term" value="F:ATP binding"/>
    <property type="evidence" value="ECO:0007669"/>
    <property type="project" value="UniProtKB-KW"/>
</dbReference>
<reference evidence="2" key="1">
    <citation type="journal article" date="2013" name="Environ. Microbiol.">
        <title>Microbiota from the distal guts of lean and obese adolescents exhibit partial functional redundancy besides clear differences in community structure.</title>
        <authorList>
            <person name="Ferrer M."/>
            <person name="Ruiz A."/>
            <person name="Lanza F."/>
            <person name="Haange S.B."/>
            <person name="Oberbach A."/>
            <person name="Till H."/>
            <person name="Bargiela R."/>
            <person name="Campoy C."/>
            <person name="Segura M.T."/>
            <person name="Richter M."/>
            <person name="von Bergen M."/>
            <person name="Seifert J."/>
            <person name="Suarez A."/>
        </authorList>
    </citation>
    <scope>NUCLEOTIDE SEQUENCE</scope>
</reference>
<dbReference type="PANTHER" id="PTHR43038:SF8">
    <property type="entry name" value="ABC-TYPE MULTIDRUG TRANSPORT SYSTEM, ATPASE COMPONENT"/>
    <property type="match status" value="1"/>
</dbReference>
<feature type="domain" description="ABC transporter" evidence="1">
    <location>
        <begin position="4"/>
        <end position="237"/>
    </location>
</feature>
<gene>
    <name evidence="2" type="ORF">OBE_06080</name>
</gene>
<dbReference type="GO" id="GO:0016887">
    <property type="term" value="F:ATP hydrolysis activity"/>
    <property type="evidence" value="ECO:0007669"/>
    <property type="project" value="InterPro"/>
</dbReference>
<evidence type="ECO:0000313" key="2">
    <source>
        <dbReference type="EMBL" id="EKC66173.1"/>
    </source>
</evidence>
<keyword evidence="2" id="KW-0067">ATP-binding</keyword>
<dbReference type="AlphaFoldDB" id="K1T9B2"/>
<dbReference type="Gene3D" id="3.40.50.300">
    <property type="entry name" value="P-loop containing nucleotide triphosphate hydrolases"/>
    <property type="match status" value="1"/>
</dbReference>
<dbReference type="PANTHER" id="PTHR43038">
    <property type="entry name" value="ATP-BINDING CASSETTE, SUB-FAMILY H, MEMBER 1"/>
    <property type="match status" value="1"/>
</dbReference>
<comment type="caution">
    <text evidence="2">The sequence shown here is derived from an EMBL/GenBank/DDBJ whole genome shotgun (WGS) entry which is preliminary data.</text>
</comment>
<dbReference type="SUPFAM" id="SSF52540">
    <property type="entry name" value="P-loop containing nucleoside triphosphate hydrolases"/>
    <property type="match status" value="1"/>
</dbReference>
<organism evidence="2">
    <name type="scientific">human gut metagenome</name>
    <dbReference type="NCBI Taxonomy" id="408170"/>
    <lineage>
        <taxon>unclassified sequences</taxon>
        <taxon>metagenomes</taxon>
        <taxon>organismal metagenomes</taxon>
    </lineage>
</organism>
<evidence type="ECO:0000259" key="1">
    <source>
        <dbReference type="PROSITE" id="PS50893"/>
    </source>
</evidence>
<name>K1T9B2_9ZZZZ</name>
<dbReference type="PROSITE" id="PS50893">
    <property type="entry name" value="ABC_TRANSPORTER_2"/>
    <property type="match status" value="1"/>
</dbReference>
<keyword evidence="2" id="KW-0547">Nucleotide-binding</keyword>
<sequence>MVAMDKKNIISVKNLKYKNIFDGLDLSIKQNTITAISGSNNCGKTTLIKILSGLITVKDTVKFNDLYLESINKNKLFYDEGIVILNEKIDFLFDTVKEEILFVLDNINISDEKKKERYNFIIKLLNLTKYEKLNPNELNRNIKIKVLLAIAVIHKPHVLFIDDLCTMMSKAERHEMENILNYLNSVEKMTIVMTTNNLEETINCDYLYILDKGKIALEGKPLDILKEDNIINKIGLKIPFMIDLSVKLQDYDLISKMTLDMNGMVNKLWK</sequence>
<dbReference type="InterPro" id="IPR003439">
    <property type="entry name" value="ABC_transporter-like_ATP-bd"/>
</dbReference>